<dbReference type="Proteomes" id="UP000220914">
    <property type="component" value="Unassembled WGS sequence"/>
</dbReference>
<sequence>MRVVAGWHATAAELDTVRRALGSDVDVVGLPCRDDIVFPYGAEREPYLAAMADADAVITWTLPPEVVSAAPNLKYVSWLHSGCDRLPFDDFKARGIQLTNVPEAHQPAIAEHAWSLILACIKKTVWKHEQHVAGRYVPYWHDDGVGSVLYGRTMVLLGVGGIGRRIAAVAKAFGMNVIAVRKNPDLPAENTDAVYGQERLHDALALGDVIVVATPSTNRTRDMIDHDAIAAMKPHAYLVNIARGDIVNEKAIRDALVNNRIAGFASDVWWDYADAMPPDQHFGSPSRLGVHLLPNVVVSGDQASNVFFARDAMLDLGLQNLAAMLAGKQPPHLVDLDAQY</sequence>
<dbReference type="AlphaFoldDB" id="A0A2A7MW55"/>
<dbReference type="OrthoDB" id="4324715at2"/>
<dbReference type="PANTHER" id="PTHR10996:SF178">
    <property type="entry name" value="2-HYDROXYACID DEHYDROGENASE YGL185C-RELATED"/>
    <property type="match status" value="1"/>
</dbReference>
<protein>
    <submittedName>
        <fullName evidence="7">Hydroxyacid dehydrogenase</fullName>
    </submittedName>
    <submittedName>
        <fullName evidence="8">Phosphoglycerate dehydrogenase</fullName>
    </submittedName>
</protein>
<comment type="similarity">
    <text evidence="1 4">Belongs to the D-isomer specific 2-hydroxyacid dehydrogenase family.</text>
</comment>
<dbReference type="GO" id="GO:0005829">
    <property type="term" value="C:cytosol"/>
    <property type="evidence" value="ECO:0007669"/>
    <property type="project" value="TreeGrafter"/>
</dbReference>
<comment type="caution">
    <text evidence="8">The sequence shown here is derived from an EMBL/GenBank/DDBJ whole genome shotgun (WGS) entry which is preliminary data.</text>
</comment>
<evidence type="ECO:0000256" key="2">
    <source>
        <dbReference type="ARBA" id="ARBA00023002"/>
    </source>
</evidence>
<dbReference type="RefSeq" id="WP_097942074.1">
    <property type="nucleotide sequence ID" value="NZ_BLKS01000001.1"/>
</dbReference>
<feature type="domain" description="D-isomer specific 2-hydroxyacid dehydrogenase catalytic" evidence="5">
    <location>
        <begin position="35"/>
        <end position="334"/>
    </location>
</feature>
<name>A0A2A7MW55_MYCAG</name>
<evidence type="ECO:0000313" key="8">
    <source>
        <dbReference type="EMBL" id="PEG35561.1"/>
    </source>
</evidence>
<evidence type="ECO:0000256" key="4">
    <source>
        <dbReference type="RuleBase" id="RU003719"/>
    </source>
</evidence>
<dbReference type="Pfam" id="PF02826">
    <property type="entry name" value="2-Hacid_dh_C"/>
    <property type="match status" value="1"/>
</dbReference>
<keyword evidence="2 4" id="KW-0560">Oxidoreductase</keyword>
<reference evidence="7 10" key="2">
    <citation type="journal article" date="2019" name="Emerg. Microbes Infect.">
        <title>Comprehensive subspecies identification of 175 nontuberculous mycobacteria species based on 7547 genomic profiles.</title>
        <authorList>
            <person name="Matsumoto Y."/>
            <person name="Kinjo T."/>
            <person name="Motooka D."/>
            <person name="Nabeya D."/>
            <person name="Jung N."/>
            <person name="Uechi K."/>
            <person name="Horii T."/>
            <person name="Iida T."/>
            <person name="Fujita J."/>
            <person name="Nakamura S."/>
        </authorList>
    </citation>
    <scope>NUCLEOTIDE SEQUENCE [LARGE SCALE GENOMIC DNA]</scope>
    <source>
        <strain evidence="7 10">JCM 6377</strain>
    </source>
</reference>
<dbReference type="SUPFAM" id="SSF52283">
    <property type="entry name" value="Formate/glycerate dehydrogenase catalytic domain-like"/>
    <property type="match status" value="1"/>
</dbReference>
<dbReference type="InterPro" id="IPR006139">
    <property type="entry name" value="D-isomer_2_OHA_DH_cat_dom"/>
</dbReference>
<keyword evidence="9" id="KW-1185">Reference proteome</keyword>
<dbReference type="InterPro" id="IPR006140">
    <property type="entry name" value="D-isomer_DH_NAD-bd"/>
</dbReference>
<evidence type="ECO:0000256" key="3">
    <source>
        <dbReference type="ARBA" id="ARBA00023027"/>
    </source>
</evidence>
<organism evidence="8 9">
    <name type="scientific">Mycolicibacterium agri</name>
    <name type="common">Mycobacterium agri</name>
    <dbReference type="NCBI Taxonomy" id="36811"/>
    <lineage>
        <taxon>Bacteria</taxon>
        <taxon>Bacillati</taxon>
        <taxon>Actinomycetota</taxon>
        <taxon>Actinomycetes</taxon>
        <taxon>Mycobacteriales</taxon>
        <taxon>Mycobacteriaceae</taxon>
        <taxon>Mycolicibacterium</taxon>
    </lineage>
</organism>
<dbReference type="InterPro" id="IPR050223">
    <property type="entry name" value="D-isomer_2-hydroxyacid_DH"/>
</dbReference>
<gene>
    <name evidence="8" type="ORF">CQY20_21290</name>
    <name evidence="7" type="ORF">MAGR_42900</name>
</gene>
<dbReference type="GO" id="GO:0051287">
    <property type="term" value="F:NAD binding"/>
    <property type="evidence" value="ECO:0007669"/>
    <property type="project" value="InterPro"/>
</dbReference>
<dbReference type="GO" id="GO:0030267">
    <property type="term" value="F:glyoxylate reductase (NADPH) activity"/>
    <property type="evidence" value="ECO:0007669"/>
    <property type="project" value="TreeGrafter"/>
</dbReference>
<evidence type="ECO:0000256" key="1">
    <source>
        <dbReference type="ARBA" id="ARBA00005854"/>
    </source>
</evidence>
<dbReference type="InterPro" id="IPR036291">
    <property type="entry name" value="NAD(P)-bd_dom_sf"/>
</dbReference>
<evidence type="ECO:0000259" key="5">
    <source>
        <dbReference type="Pfam" id="PF00389"/>
    </source>
</evidence>
<dbReference type="SUPFAM" id="SSF51735">
    <property type="entry name" value="NAD(P)-binding Rossmann-fold domains"/>
    <property type="match status" value="1"/>
</dbReference>
<evidence type="ECO:0000259" key="6">
    <source>
        <dbReference type="Pfam" id="PF02826"/>
    </source>
</evidence>
<dbReference type="Gene3D" id="3.40.50.720">
    <property type="entry name" value="NAD(P)-binding Rossmann-like Domain"/>
    <property type="match status" value="2"/>
</dbReference>
<dbReference type="Pfam" id="PF00389">
    <property type="entry name" value="2-Hacid_dh"/>
    <property type="match status" value="1"/>
</dbReference>
<keyword evidence="3" id="KW-0520">NAD</keyword>
<dbReference type="Proteomes" id="UP000465302">
    <property type="component" value="Unassembled WGS sequence"/>
</dbReference>
<reference evidence="8 9" key="1">
    <citation type="submission" date="2017-10" db="EMBL/GenBank/DDBJ databases">
        <title>The new phylogeny of genus Mycobacterium.</title>
        <authorList>
            <person name="Tortoli E."/>
            <person name="Trovato A."/>
            <person name="Cirillo D.M."/>
        </authorList>
    </citation>
    <scope>NUCLEOTIDE SEQUENCE [LARGE SCALE GENOMIC DNA]</scope>
    <source>
        <strain evidence="8 9">CCUG37673</strain>
    </source>
</reference>
<evidence type="ECO:0000313" key="9">
    <source>
        <dbReference type="Proteomes" id="UP000220914"/>
    </source>
</evidence>
<feature type="domain" description="D-isomer specific 2-hydroxyacid dehydrogenase NAD-binding" evidence="6">
    <location>
        <begin position="115"/>
        <end position="272"/>
    </location>
</feature>
<dbReference type="EMBL" id="PDCP01000043">
    <property type="protein sequence ID" value="PEG35561.1"/>
    <property type="molecule type" value="Genomic_DNA"/>
</dbReference>
<accession>A0A2A7MW55</accession>
<proteinExistence type="inferred from homology"/>
<dbReference type="PANTHER" id="PTHR10996">
    <property type="entry name" value="2-HYDROXYACID DEHYDROGENASE-RELATED"/>
    <property type="match status" value="1"/>
</dbReference>
<reference evidence="7" key="3">
    <citation type="submission" date="2020-02" db="EMBL/GenBank/DDBJ databases">
        <authorList>
            <person name="Matsumoto Y."/>
            <person name="Motooka D."/>
            <person name="Nakamura S."/>
        </authorList>
    </citation>
    <scope>NUCLEOTIDE SEQUENCE</scope>
    <source>
        <strain evidence="7">JCM 6377</strain>
    </source>
</reference>
<dbReference type="GO" id="GO:0016618">
    <property type="term" value="F:hydroxypyruvate reductase [NAD(P)H] activity"/>
    <property type="evidence" value="ECO:0007669"/>
    <property type="project" value="TreeGrafter"/>
</dbReference>
<dbReference type="EMBL" id="BLKS01000001">
    <property type="protein sequence ID" value="GFG52849.1"/>
    <property type="molecule type" value="Genomic_DNA"/>
</dbReference>
<evidence type="ECO:0000313" key="7">
    <source>
        <dbReference type="EMBL" id="GFG52849.1"/>
    </source>
</evidence>
<evidence type="ECO:0000313" key="10">
    <source>
        <dbReference type="Proteomes" id="UP000465302"/>
    </source>
</evidence>